<organism evidence="2 3">
    <name type="scientific">Panacibacter microcysteis</name>
    <dbReference type="NCBI Taxonomy" id="2793269"/>
    <lineage>
        <taxon>Bacteria</taxon>
        <taxon>Pseudomonadati</taxon>
        <taxon>Bacteroidota</taxon>
        <taxon>Chitinophagia</taxon>
        <taxon>Chitinophagales</taxon>
        <taxon>Chitinophagaceae</taxon>
        <taxon>Panacibacter</taxon>
    </lineage>
</organism>
<protein>
    <submittedName>
        <fullName evidence="2">Alpha/beta hydrolase</fullName>
    </submittedName>
</protein>
<dbReference type="PROSITE" id="PS51257">
    <property type="entry name" value="PROKAR_LIPOPROTEIN"/>
    <property type="match status" value="1"/>
</dbReference>
<name>A0A931E614_9BACT</name>
<accession>A0A931E614</accession>
<dbReference type="PRINTS" id="PR00111">
    <property type="entry name" value="ABHYDROLASE"/>
</dbReference>
<sequence>MKFFLVLLIITCCWTIFAQSCMRFRTSDSLAAASFSEKQIPFRAFYDTIDKHVLHYVISGNDSLPTIIFIHGSPGSWNAFEDYLKDSTLLQHYRLISIDRPGFGYSEFGKALNLQQQCSLLAKLITRTANGKPACLVGHSLGGPVVVKLAAEHTIPGLTNLVILAGSVDPAEESPESWRATLDRTPLRYLVPGAMRPSNAELLFFKQDVQSMPADLQKVTCRVLIMQGDKDSFVPPGNAIYAQEHLTHAKEVKLVWFKNEKHFIPWTKFNDIRDALLHLEMN</sequence>
<dbReference type="Gene3D" id="3.40.50.1820">
    <property type="entry name" value="alpha/beta hydrolase"/>
    <property type="match status" value="1"/>
</dbReference>
<keyword evidence="3" id="KW-1185">Reference proteome</keyword>
<proteinExistence type="predicted"/>
<dbReference type="Pfam" id="PF00561">
    <property type="entry name" value="Abhydrolase_1"/>
    <property type="match status" value="1"/>
</dbReference>
<dbReference type="GO" id="GO:0016787">
    <property type="term" value="F:hydrolase activity"/>
    <property type="evidence" value="ECO:0007669"/>
    <property type="project" value="UniProtKB-KW"/>
</dbReference>
<reference evidence="2" key="1">
    <citation type="submission" date="2020-11" db="EMBL/GenBank/DDBJ databases">
        <title>Bacterial whole genome sequence for Panacibacter sp. DH6.</title>
        <authorList>
            <person name="Le V."/>
            <person name="Ko S."/>
            <person name="Ahn C.-Y."/>
            <person name="Oh H.-M."/>
        </authorList>
    </citation>
    <scope>NUCLEOTIDE SEQUENCE</scope>
    <source>
        <strain evidence="2">DH6</strain>
    </source>
</reference>
<dbReference type="EMBL" id="JADWYR010000002">
    <property type="protein sequence ID" value="MBG9377703.1"/>
    <property type="molecule type" value="Genomic_DNA"/>
</dbReference>
<feature type="domain" description="AB hydrolase-1" evidence="1">
    <location>
        <begin position="65"/>
        <end position="181"/>
    </location>
</feature>
<evidence type="ECO:0000313" key="3">
    <source>
        <dbReference type="Proteomes" id="UP000628448"/>
    </source>
</evidence>
<dbReference type="InterPro" id="IPR029058">
    <property type="entry name" value="AB_hydrolase_fold"/>
</dbReference>
<dbReference type="InterPro" id="IPR000073">
    <property type="entry name" value="AB_hydrolase_1"/>
</dbReference>
<dbReference type="PANTHER" id="PTHR43689">
    <property type="entry name" value="HYDROLASE"/>
    <property type="match status" value="1"/>
</dbReference>
<evidence type="ECO:0000313" key="2">
    <source>
        <dbReference type="EMBL" id="MBG9377703.1"/>
    </source>
</evidence>
<dbReference type="AlphaFoldDB" id="A0A931E614"/>
<dbReference type="RefSeq" id="WP_196991773.1">
    <property type="nucleotide sequence ID" value="NZ_JADWYR010000002.1"/>
</dbReference>
<dbReference type="Proteomes" id="UP000628448">
    <property type="component" value="Unassembled WGS sequence"/>
</dbReference>
<gene>
    <name evidence="2" type="ORF">I5907_15785</name>
</gene>
<dbReference type="SUPFAM" id="SSF53474">
    <property type="entry name" value="alpha/beta-Hydrolases"/>
    <property type="match status" value="1"/>
</dbReference>
<keyword evidence="2" id="KW-0378">Hydrolase</keyword>
<comment type="caution">
    <text evidence="2">The sequence shown here is derived from an EMBL/GenBank/DDBJ whole genome shotgun (WGS) entry which is preliminary data.</text>
</comment>
<dbReference type="PANTHER" id="PTHR43689:SF8">
    <property type="entry name" value="ALPHA_BETA-HYDROLASES SUPERFAMILY PROTEIN"/>
    <property type="match status" value="1"/>
</dbReference>
<evidence type="ECO:0000259" key="1">
    <source>
        <dbReference type="Pfam" id="PF00561"/>
    </source>
</evidence>